<feature type="domain" description="ABC transporter" evidence="4">
    <location>
        <begin position="282"/>
        <end position="524"/>
    </location>
</feature>
<dbReference type="NCBIfam" id="NF011713">
    <property type="entry name" value="PRK15134.1"/>
    <property type="match status" value="1"/>
</dbReference>
<dbReference type="STRING" id="1798183.GA0061080_104113"/>
<keyword evidence="6" id="KW-1185">Reference proteome</keyword>
<dbReference type="GO" id="GO:0015833">
    <property type="term" value="P:peptide transport"/>
    <property type="evidence" value="ECO:0007669"/>
    <property type="project" value="InterPro"/>
</dbReference>
<dbReference type="AlphaFoldDB" id="A0A1C4CKZ9"/>
<reference evidence="6" key="1">
    <citation type="submission" date="2016-08" db="EMBL/GenBank/DDBJ databases">
        <authorList>
            <person name="Varghese N."/>
            <person name="Submissions Spin"/>
        </authorList>
    </citation>
    <scope>NUCLEOTIDE SEQUENCE [LARGE SCALE GENOMIC DNA]</scope>
    <source>
        <strain evidence="6">R-53144</strain>
    </source>
</reference>
<evidence type="ECO:0000313" key="5">
    <source>
        <dbReference type="EMBL" id="SCC19745.1"/>
    </source>
</evidence>
<dbReference type="InterPro" id="IPR003593">
    <property type="entry name" value="AAA+_ATPase"/>
</dbReference>
<dbReference type="PANTHER" id="PTHR43776:SF8">
    <property type="entry name" value="ABC TRANSPORTER, ATP-BINDING PROTEIN"/>
    <property type="match status" value="1"/>
</dbReference>
<dbReference type="PANTHER" id="PTHR43776">
    <property type="entry name" value="TRANSPORT ATP-BINDING PROTEIN"/>
    <property type="match status" value="1"/>
</dbReference>
<keyword evidence="1" id="KW-0813">Transport</keyword>
<dbReference type="Proteomes" id="UP000199698">
    <property type="component" value="Unassembled WGS sequence"/>
</dbReference>
<protein>
    <submittedName>
        <fullName evidence="5">Microcin C transport system ATP-binding protein</fullName>
    </submittedName>
</protein>
<evidence type="ECO:0000313" key="6">
    <source>
        <dbReference type="Proteomes" id="UP000199698"/>
    </source>
</evidence>
<dbReference type="GO" id="GO:0055085">
    <property type="term" value="P:transmembrane transport"/>
    <property type="evidence" value="ECO:0007669"/>
    <property type="project" value="UniProtKB-ARBA"/>
</dbReference>
<evidence type="ECO:0000256" key="1">
    <source>
        <dbReference type="ARBA" id="ARBA00022448"/>
    </source>
</evidence>
<dbReference type="InterPro" id="IPR027417">
    <property type="entry name" value="P-loop_NTPase"/>
</dbReference>
<keyword evidence="3 5" id="KW-0067">ATP-binding</keyword>
<dbReference type="FunFam" id="3.40.50.300:FF:000016">
    <property type="entry name" value="Oligopeptide ABC transporter ATP-binding component"/>
    <property type="match status" value="2"/>
</dbReference>
<sequence>MSSPLLSVQDLSVAFKRGTHLLPQVVSHVSFDINEQETLALVGESGSGKSITALSILRLLRKEQVVYPTGDILFEGKSLLHAPDKEIRKVRGNEISMIFQEPMVSLNPLHTVEKQLYEVLALHRGMRRNQARGEILQYLDRVGIKEPKSKLSAYPHQLSGGERQRVMIAMAILTHPKLLIADEPTTALDVSVQAQIIQLLKELKKELNMSMLFISHNLGIVKKLADKVAVMQQGQIVEYNNKQRIFLRPQHEYTQTLLNSEPKGEPVPLPDSPGILLNVNHLSVEVITKKRLFSNQKKKIVNNIGFAVHQGKTVGIVGESGSGKSTTALAILRLIKSQGDIVFDSHPIQNLTGKKLLPFRSRIQVVFQDPFSSLNPRLNVEQIISEGLMTHKKLSKVQCEQAVIDIMQEVGLDPDMRYRYPTEFSGGQRQRIAIARALILQPELLILDEPTSSLDHTIQKQIINLLKSLQEKHQLSYLFISHDLALVYSMCHQVVVMKEGSIIEQGSREKIFYSPEDEYTKALLSFLDKLPRKKNKTLIHVDKIENLGKTEKIETTTEFADNDNAQQQQNKNQGIEKKVNWGDALLMRKK</sequence>
<name>A0A1C4CKZ9_9GAMM</name>
<accession>A0A1C4CKZ9</accession>
<dbReference type="SMART" id="SM00382">
    <property type="entry name" value="AAA"/>
    <property type="match status" value="2"/>
</dbReference>
<organism evidence="5 6">
    <name type="scientific">Gilliamella intestini</name>
    <dbReference type="NCBI Taxonomy" id="1798183"/>
    <lineage>
        <taxon>Bacteria</taxon>
        <taxon>Pseudomonadati</taxon>
        <taxon>Pseudomonadota</taxon>
        <taxon>Gammaproteobacteria</taxon>
        <taxon>Orbales</taxon>
        <taxon>Orbaceae</taxon>
        <taxon>Gilliamella</taxon>
    </lineage>
</organism>
<dbReference type="PROSITE" id="PS50893">
    <property type="entry name" value="ABC_TRANSPORTER_2"/>
    <property type="match status" value="2"/>
</dbReference>
<dbReference type="OrthoDB" id="9784450at2"/>
<gene>
    <name evidence="5" type="ORF">GA0061080_104113</name>
</gene>
<dbReference type="GO" id="GO:0005524">
    <property type="term" value="F:ATP binding"/>
    <property type="evidence" value="ECO:0007669"/>
    <property type="project" value="UniProtKB-KW"/>
</dbReference>
<dbReference type="EMBL" id="FMBA01000041">
    <property type="protein sequence ID" value="SCC19745.1"/>
    <property type="molecule type" value="Genomic_DNA"/>
</dbReference>
<dbReference type="InterPro" id="IPR013563">
    <property type="entry name" value="Oligopep_ABC_C"/>
</dbReference>
<keyword evidence="2" id="KW-0547">Nucleotide-binding</keyword>
<evidence type="ECO:0000256" key="3">
    <source>
        <dbReference type="ARBA" id="ARBA00022840"/>
    </source>
</evidence>
<dbReference type="InterPro" id="IPR050319">
    <property type="entry name" value="ABC_transp_ATP-bind"/>
</dbReference>
<evidence type="ECO:0000256" key="2">
    <source>
        <dbReference type="ARBA" id="ARBA00022741"/>
    </source>
</evidence>
<dbReference type="PROSITE" id="PS00211">
    <property type="entry name" value="ABC_TRANSPORTER_1"/>
    <property type="match status" value="2"/>
</dbReference>
<dbReference type="InterPro" id="IPR017871">
    <property type="entry name" value="ABC_transporter-like_CS"/>
</dbReference>
<dbReference type="SUPFAM" id="SSF52540">
    <property type="entry name" value="P-loop containing nucleoside triphosphate hydrolases"/>
    <property type="match status" value="2"/>
</dbReference>
<feature type="domain" description="ABC transporter" evidence="4">
    <location>
        <begin position="6"/>
        <end position="258"/>
    </location>
</feature>
<dbReference type="Pfam" id="PF08352">
    <property type="entry name" value="oligo_HPY"/>
    <property type="match status" value="1"/>
</dbReference>
<dbReference type="GO" id="GO:0016887">
    <property type="term" value="F:ATP hydrolysis activity"/>
    <property type="evidence" value="ECO:0007669"/>
    <property type="project" value="InterPro"/>
</dbReference>
<dbReference type="Pfam" id="PF00005">
    <property type="entry name" value="ABC_tran"/>
    <property type="match status" value="2"/>
</dbReference>
<evidence type="ECO:0000259" key="4">
    <source>
        <dbReference type="PROSITE" id="PS50893"/>
    </source>
</evidence>
<dbReference type="Gene3D" id="3.40.50.300">
    <property type="entry name" value="P-loop containing nucleotide triphosphate hydrolases"/>
    <property type="match status" value="2"/>
</dbReference>
<dbReference type="CDD" id="cd03257">
    <property type="entry name" value="ABC_NikE_OppD_transporters"/>
    <property type="match status" value="2"/>
</dbReference>
<dbReference type="InterPro" id="IPR003439">
    <property type="entry name" value="ABC_transporter-like_ATP-bd"/>
</dbReference>
<dbReference type="NCBIfam" id="NF008453">
    <property type="entry name" value="PRK11308.1"/>
    <property type="match status" value="2"/>
</dbReference>
<dbReference type="NCBIfam" id="NF007739">
    <property type="entry name" value="PRK10419.1"/>
    <property type="match status" value="2"/>
</dbReference>
<proteinExistence type="predicted"/>